<dbReference type="AlphaFoldDB" id="A0AAD4HF12"/>
<evidence type="ECO:0000313" key="3">
    <source>
        <dbReference type="Proteomes" id="UP001195769"/>
    </source>
</evidence>
<evidence type="ECO:0000313" key="2">
    <source>
        <dbReference type="EMBL" id="KAG1893084.1"/>
    </source>
</evidence>
<dbReference type="RefSeq" id="XP_041218660.1">
    <property type="nucleotide sequence ID" value="XM_041368369.1"/>
</dbReference>
<dbReference type="EMBL" id="JABBWK010000108">
    <property type="protein sequence ID" value="KAG1893084.1"/>
    <property type="molecule type" value="Genomic_DNA"/>
</dbReference>
<sequence>MHDSQETLLSDRYYEQDQYSYLLGQTDLFTHFIDIKARYITKLVIRNIGLAAEAIEGDENAGHRKSEKEDDDELLNDGGFAADGDDQPYVFEESPSYVNDTMKTSTLRTELDGLVAPQRVERVSVNHRRPSLCFPTWNIIAILLVPHLIACTILIH</sequence>
<evidence type="ECO:0000256" key="1">
    <source>
        <dbReference type="SAM" id="MobiDB-lite"/>
    </source>
</evidence>
<proteinExistence type="predicted"/>
<protein>
    <submittedName>
        <fullName evidence="2">Uncharacterized protein</fullName>
    </submittedName>
</protein>
<reference evidence="2" key="1">
    <citation type="journal article" date="2020" name="New Phytol.">
        <title>Comparative genomics reveals dynamic genome evolution in host specialist ectomycorrhizal fungi.</title>
        <authorList>
            <person name="Lofgren L.A."/>
            <person name="Nguyen N.H."/>
            <person name="Vilgalys R."/>
            <person name="Ruytinx J."/>
            <person name="Liao H.L."/>
            <person name="Branco S."/>
            <person name="Kuo A."/>
            <person name="LaButti K."/>
            <person name="Lipzen A."/>
            <person name="Andreopoulos W."/>
            <person name="Pangilinan J."/>
            <person name="Riley R."/>
            <person name="Hundley H."/>
            <person name="Na H."/>
            <person name="Barry K."/>
            <person name="Grigoriev I.V."/>
            <person name="Stajich J.E."/>
            <person name="Kennedy P.G."/>
        </authorList>
    </citation>
    <scope>NUCLEOTIDE SEQUENCE</scope>
    <source>
        <strain evidence="2">FC203</strain>
    </source>
</reference>
<keyword evidence="3" id="KW-1185">Reference proteome</keyword>
<gene>
    <name evidence="2" type="ORF">F5891DRAFT_1196805</name>
</gene>
<organism evidence="2 3">
    <name type="scientific">Suillus fuscotomentosus</name>
    <dbReference type="NCBI Taxonomy" id="1912939"/>
    <lineage>
        <taxon>Eukaryota</taxon>
        <taxon>Fungi</taxon>
        <taxon>Dikarya</taxon>
        <taxon>Basidiomycota</taxon>
        <taxon>Agaricomycotina</taxon>
        <taxon>Agaricomycetes</taxon>
        <taxon>Agaricomycetidae</taxon>
        <taxon>Boletales</taxon>
        <taxon>Suillineae</taxon>
        <taxon>Suillaceae</taxon>
        <taxon>Suillus</taxon>
    </lineage>
</organism>
<accession>A0AAD4HF12</accession>
<name>A0AAD4HF12_9AGAM</name>
<dbReference type="GeneID" id="64662667"/>
<feature type="region of interest" description="Disordered" evidence="1">
    <location>
        <begin position="57"/>
        <end position="89"/>
    </location>
</feature>
<comment type="caution">
    <text evidence="2">The sequence shown here is derived from an EMBL/GenBank/DDBJ whole genome shotgun (WGS) entry which is preliminary data.</text>
</comment>
<dbReference type="Proteomes" id="UP001195769">
    <property type="component" value="Unassembled WGS sequence"/>
</dbReference>